<organism evidence="1">
    <name type="scientific">Candidatus Heimdallarchaeum endolithica</name>
    <dbReference type="NCBI Taxonomy" id="2876572"/>
    <lineage>
        <taxon>Archaea</taxon>
        <taxon>Promethearchaeati</taxon>
        <taxon>Candidatus Heimdallarchaeota</taxon>
        <taxon>Candidatus Heimdallarchaeia (ex Rinke et al. 2021) (nom. nud.)</taxon>
        <taxon>Candidatus Heimdallarchaeales</taxon>
        <taxon>Candidatus Heimdallarchaeaceae</taxon>
        <taxon>Candidatus Heimdallarchaeum</taxon>
    </lineage>
</organism>
<dbReference type="Proteomes" id="UP001200513">
    <property type="component" value="Chromosome"/>
</dbReference>
<dbReference type="AlphaFoldDB" id="A0A9Y1FQT1"/>
<name>A0A9Y1FQT1_9ARCH</name>
<gene>
    <name evidence="1" type="ORF">K9W46_06445</name>
</gene>
<dbReference type="EMBL" id="CP084167">
    <property type="protein sequence ID" value="UJG44819.1"/>
    <property type="molecule type" value="Genomic_DNA"/>
</dbReference>
<sequence length="56" mass="6144">MSIPTPPSKNTKEEGNPEANCPEYKPIMGNYCEFYLTRTGECIKGVGKCDGFGVLK</sequence>
<protein>
    <submittedName>
        <fullName evidence="1">Uncharacterized protein</fullName>
    </submittedName>
</protein>
<reference evidence="1" key="1">
    <citation type="journal article" date="2022" name="Nat. Microbiol.">
        <title>Unique mobile elements and scalable gene flow at the prokaryote-eukaryote boundary revealed by circularized Asgard archaea genomes.</title>
        <authorList>
            <person name="Wu F."/>
            <person name="Speth D.R."/>
            <person name="Philosof A."/>
            <person name="Cremiere A."/>
            <person name="Narayanan A."/>
            <person name="Barco R.A."/>
            <person name="Connon S.A."/>
            <person name="Amend J.P."/>
            <person name="Antoshechkin I.A."/>
            <person name="Orphan V.J."/>
        </authorList>
    </citation>
    <scope>NUCLEOTIDE SEQUENCE</scope>
    <source>
        <strain evidence="1">PR6</strain>
    </source>
</reference>
<proteinExistence type="predicted"/>
<accession>A0A9Y1FQT1</accession>
<evidence type="ECO:0000313" key="1">
    <source>
        <dbReference type="EMBL" id="UJG44819.1"/>
    </source>
</evidence>